<dbReference type="EC" id="3.4.16.-" evidence="7"/>
<evidence type="ECO:0000313" key="9">
    <source>
        <dbReference type="Proteomes" id="UP000747110"/>
    </source>
</evidence>
<keyword evidence="6" id="KW-0325">Glycoprotein</keyword>
<dbReference type="PANTHER" id="PTHR11802:SF113">
    <property type="entry name" value="SERINE CARBOXYPEPTIDASE CTSA-4.1"/>
    <property type="match status" value="1"/>
</dbReference>
<dbReference type="PRINTS" id="PR00724">
    <property type="entry name" value="CRBOXYPTASEC"/>
</dbReference>
<keyword evidence="3 7" id="KW-0645">Protease</keyword>
<dbReference type="Pfam" id="PF00450">
    <property type="entry name" value="Peptidase_S10"/>
    <property type="match status" value="1"/>
</dbReference>
<evidence type="ECO:0000256" key="4">
    <source>
        <dbReference type="ARBA" id="ARBA00022729"/>
    </source>
</evidence>
<dbReference type="GO" id="GO:0006508">
    <property type="term" value="P:proteolysis"/>
    <property type="evidence" value="ECO:0007669"/>
    <property type="project" value="UniProtKB-KW"/>
</dbReference>
<keyword evidence="9" id="KW-1185">Reference proteome</keyword>
<dbReference type="AlphaFoldDB" id="A0A8J4D048"/>
<evidence type="ECO:0000256" key="5">
    <source>
        <dbReference type="ARBA" id="ARBA00022801"/>
    </source>
</evidence>
<dbReference type="SUPFAM" id="SSF53474">
    <property type="entry name" value="alpha/beta-Hydrolases"/>
    <property type="match status" value="1"/>
</dbReference>
<dbReference type="InterPro" id="IPR033124">
    <property type="entry name" value="Ser_caboxypep_his_AS"/>
</dbReference>
<reference evidence="8" key="1">
    <citation type="journal article" date="2021" name="Proc. Natl. Acad. Sci. U.S.A.">
        <title>Three genomes in the algal genus Volvox reveal the fate of a haploid sex-determining region after a transition to homothallism.</title>
        <authorList>
            <person name="Yamamoto K."/>
            <person name="Hamaji T."/>
            <person name="Kawai-Toyooka H."/>
            <person name="Matsuzaki R."/>
            <person name="Takahashi F."/>
            <person name="Nishimura Y."/>
            <person name="Kawachi M."/>
            <person name="Noguchi H."/>
            <person name="Minakuchi Y."/>
            <person name="Umen J.G."/>
            <person name="Toyoda A."/>
            <person name="Nozaki H."/>
        </authorList>
    </citation>
    <scope>NUCLEOTIDE SEQUENCE</scope>
    <source>
        <strain evidence="8">NIES-3786</strain>
    </source>
</reference>
<gene>
    <name evidence="8" type="ORF">Vretifemale_19830</name>
</gene>
<comment type="similarity">
    <text evidence="1 7">Belongs to the peptidase S10 family.</text>
</comment>
<name>A0A8J4D048_9CHLO</name>
<keyword evidence="4" id="KW-0732">Signal</keyword>
<protein>
    <recommendedName>
        <fullName evidence="7">Carboxypeptidase</fullName>
        <ecNumber evidence="7">3.4.16.-</ecNumber>
    </recommendedName>
</protein>
<keyword evidence="5 7" id="KW-0378">Hydrolase</keyword>
<dbReference type="PANTHER" id="PTHR11802">
    <property type="entry name" value="SERINE PROTEASE FAMILY S10 SERINE CARBOXYPEPTIDASE"/>
    <property type="match status" value="1"/>
</dbReference>
<organism evidence="8 9">
    <name type="scientific">Volvox reticuliferus</name>
    <dbReference type="NCBI Taxonomy" id="1737510"/>
    <lineage>
        <taxon>Eukaryota</taxon>
        <taxon>Viridiplantae</taxon>
        <taxon>Chlorophyta</taxon>
        <taxon>core chlorophytes</taxon>
        <taxon>Chlorophyceae</taxon>
        <taxon>CS clade</taxon>
        <taxon>Chlamydomonadales</taxon>
        <taxon>Volvocaceae</taxon>
        <taxon>Volvox</taxon>
    </lineage>
</organism>
<evidence type="ECO:0000256" key="7">
    <source>
        <dbReference type="RuleBase" id="RU361156"/>
    </source>
</evidence>
<proteinExistence type="inferred from homology"/>
<keyword evidence="2 7" id="KW-0121">Carboxypeptidase</keyword>
<dbReference type="OrthoDB" id="443318at2759"/>
<dbReference type="InterPro" id="IPR029058">
    <property type="entry name" value="AB_hydrolase_fold"/>
</dbReference>
<evidence type="ECO:0000256" key="6">
    <source>
        <dbReference type="ARBA" id="ARBA00023180"/>
    </source>
</evidence>
<evidence type="ECO:0000256" key="2">
    <source>
        <dbReference type="ARBA" id="ARBA00022645"/>
    </source>
</evidence>
<evidence type="ECO:0000256" key="1">
    <source>
        <dbReference type="ARBA" id="ARBA00009431"/>
    </source>
</evidence>
<dbReference type="InterPro" id="IPR001563">
    <property type="entry name" value="Peptidase_S10"/>
</dbReference>
<dbReference type="GO" id="GO:0004185">
    <property type="term" value="F:serine-type carboxypeptidase activity"/>
    <property type="evidence" value="ECO:0007669"/>
    <property type="project" value="UniProtKB-UniRule"/>
</dbReference>
<dbReference type="Gene3D" id="3.40.50.1820">
    <property type="entry name" value="alpha/beta hydrolase"/>
    <property type="match status" value="1"/>
</dbReference>
<comment type="caution">
    <text evidence="8">The sequence shown here is derived from an EMBL/GenBank/DDBJ whole genome shotgun (WGS) entry which is preliminary data.</text>
</comment>
<sequence>MCTAFVRNQKWNMRLRSLLPSLLLFAVTLNATVNAAGRIRLVEKEVHLHLGVRYADTPLVDPPRRIAGYFKLNRTHEARMFYFFFQSRSDPKTDPVVLWMTGGPGCSSEIAIFFENGPYFINNDTRTLTETRYGWDTLHNMIFVDQPIGTGFSYSEDWRDRVYNEKVVGDDMLDFLYEFYQAHPELMGNDLFVTGESYAGHYVPAVSSAIYRANELGQGPIIIPLRGLAIGNGMTAPSVQFPAYADYALQNGLISRELHDSIQFWTPLCRWGAEFCNTHKWRIACVAALQVCQLTIFERILAANPGINVYDITKTCDGPLCYDMSAADEFLNRPEVREELGVGNRRWQECNMDVNGDFMGDWLRSYDQLLPAMLDDGIRVMIYAGDLDLICNWVGNERWVDALAWEQSEAWPSATPEEWHVAGAAAGTVRALGPLSFVRVYQAGHMVPMDQPQAALYMLTLFTRGKLLTSALDELDERLRVRLEVRSQPVTRAQAISEQQHARLMAKAFYGFNTGQRQETYRRNKSIDVLEAEAGVHGGARAEVFKRVLGRHGVREPLQGEVVEA</sequence>
<dbReference type="Gene3D" id="1.10.287.410">
    <property type="match status" value="1"/>
</dbReference>
<dbReference type="EMBL" id="BNCP01000074">
    <property type="protein sequence ID" value="GIL92291.1"/>
    <property type="molecule type" value="Genomic_DNA"/>
</dbReference>
<dbReference type="PROSITE" id="PS00131">
    <property type="entry name" value="CARBOXYPEPT_SER_SER"/>
    <property type="match status" value="1"/>
</dbReference>
<evidence type="ECO:0000256" key="3">
    <source>
        <dbReference type="ARBA" id="ARBA00022670"/>
    </source>
</evidence>
<dbReference type="InterPro" id="IPR018202">
    <property type="entry name" value="Ser_caboxypep_ser_AS"/>
</dbReference>
<accession>A0A8J4D048</accession>
<dbReference type="PROSITE" id="PS00560">
    <property type="entry name" value="CARBOXYPEPT_SER_HIS"/>
    <property type="match status" value="1"/>
</dbReference>
<dbReference type="Proteomes" id="UP000747110">
    <property type="component" value="Unassembled WGS sequence"/>
</dbReference>
<evidence type="ECO:0000313" key="8">
    <source>
        <dbReference type="EMBL" id="GIL92291.1"/>
    </source>
</evidence>